<evidence type="ECO:0000313" key="1">
    <source>
        <dbReference type="EMBL" id="GGR37454.1"/>
    </source>
</evidence>
<protein>
    <submittedName>
        <fullName evidence="1">Uncharacterized protein</fullName>
    </submittedName>
</protein>
<reference evidence="1" key="2">
    <citation type="submission" date="2020-09" db="EMBL/GenBank/DDBJ databases">
        <authorList>
            <person name="Sun Q."/>
            <person name="Ohkuma M."/>
        </authorList>
    </citation>
    <scope>NUCLEOTIDE SEQUENCE</scope>
    <source>
        <strain evidence="1">JCM 31311</strain>
    </source>
</reference>
<evidence type="ECO:0000313" key="2">
    <source>
        <dbReference type="Proteomes" id="UP000603865"/>
    </source>
</evidence>
<name>A0A918KWG3_9DEIO</name>
<comment type="caution">
    <text evidence="1">The sequence shown here is derived from an EMBL/GenBank/DDBJ whole genome shotgun (WGS) entry which is preliminary data.</text>
</comment>
<dbReference type="AlphaFoldDB" id="A0A918KWG3"/>
<dbReference type="EMBL" id="BMQL01000079">
    <property type="protein sequence ID" value="GGR37454.1"/>
    <property type="molecule type" value="Genomic_DNA"/>
</dbReference>
<proteinExistence type="predicted"/>
<accession>A0A918KWG3</accession>
<organism evidence="1 2">
    <name type="scientific">Deinococcus ruber</name>
    <dbReference type="NCBI Taxonomy" id="1848197"/>
    <lineage>
        <taxon>Bacteria</taxon>
        <taxon>Thermotogati</taxon>
        <taxon>Deinococcota</taxon>
        <taxon>Deinococci</taxon>
        <taxon>Deinococcales</taxon>
        <taxon>Deinococcaceae</taxon>
        <taxon>Deinococcus</taxon>
    </lineage>
</organism>
<sequence>MPLDLPSMFMDEVHPLSRTAAALVQRYYQKHLFPTAPTTAAEWRFCLGVVMADYLLSQGLNREAYTLRLHAAEIEVWTAARYNAWRDSL</sequence>
<keyword evidence="2" id="KW-1185">Reference proteome</keyword>
<dbReference type="Proteomes" id="UP000603865">
    <property type="component" value="Unassembled WGS sequence"/>
</dbReference>
<gene>
    <name evidence="1" type="ORF">GCM10008957_53610</name>
</gene>
<reference evidence="1" key="1">
    <citation type="journal article" date="2014" name="Int. J. Syst. Evol. Microbiol.">
        <title>Complete genome sequence of Corynebacterium casei LMG S-19264T (=DSM 44701T), isolated from a smear-ripened cheese.</title>
        <authorList>
            <consortium name="US DOE Joint Genome Institute (JGI-PGF)"/>
            <person name="Walter F."/>
            <person name="Albersmeier A."/>
            <person name="Kalinowski J."/>
            <person name="Ruckert C."/>
        </authorList>
    </citation>
    <scope>NUCLEOTIDE SEQUENCE</scope>
    <source>
        <strain evidence="1">JCM 31311</strain>
    </source>
</reference>
<dbReference type="RefSeq" id="WP_189093601.1">
    <property type="nucleotide sequence ID" value="NZ_BMQL01000079.1"/>
</dbReference>